<evidence type="ECO:0000313" key="1">
    <source>
        <dbReference type="EMBL" id="KAJ0052993.1"/>
    </source>
</evidence>
<keyword evidence="2" id="KW-1185">Reference proteome</keyword>
<name>A0ACC0ZLI8_9ROSI</name>
<gene>
    <name evidence="1" type="ORF">Pint_01380</name>
</gene>
<reference evidence="2" key="1">
    <citation type="journal article" date="2023" name="G3 (Bethesda)">
        <title>Genome assembly and association tests identify interacting loci associated with vigor, precocity, and sex in interspecific pistachio rootstocks.</title>
        <authorList>
            <person name="Palmer W."/>
            <person name="Jacygrad E."/>
            <person name="Sagayaradj S."/>
            <person name="Cavanaugh K."/>
            <person name="Han R."/>
            <person name="Bertier L."/>
            <person name="Beede B."/>
            <person name="Kafkas S."/>
            <person name="Golino D."/>
            <person name="Preece J."/>
            <person name="Michelmore R."/>
        </authorList>
    </citation>
    <scope>NUCLEOTIDE SEQUENCE [LARGE SCALE GENOMIC DNA]</scope>
</reference>
<evidence type="ECO:0000313" key="2">
    <source>
        <dbReference type="Proteomes" id="UP001163603"/>
    </source>
</evidence>
<comment type="caution">
    <text evidence="1">The sequence shown here is derived from an EMBL/GenBank/DDBJ whole genome shotgun (WGS) entry which is preliminary data.</text>
</comment>
<sequence>MVIKVYGPAYASSKRLMLCLAEKGIEFEPVPIDLFKGEHKTPEFLELQPFGQVPVIQDGDYTLYESRAIIRYYAEKYKSQGTDLLGKTMEERGVVEQWVEIEAHNYHPPILDMTMHISFASKLGFTQDEKLINESEEKLGKALDIYEKRLSESKYLGGEFFSLADLSYIPMTEYLVGPIEKEYMIRDRKHVSIWWDEISNRPSWKKIQQL</sequence>
<dbReference type="EMBL" id="CM047736">
    <property type="protein sequence ID" value="KAJ0052993.1"/>
    <property type="molecule type" value="Genomic_DNA"/>
</dbReference>
<dbReference type="Proteomes" id="UP001163603">
    <property type="component" value="Chromosome 1"/>
</dbReference>
<proteinExistence type="predicted"/>
<protein>
    <submittedName>
        <fullName evidence="1">Uncharacterized protein</fullName>
    </submittedName>
</protein>
<accession>A0ACC0ZLI8</accession>
<organism evidence="1 2">
    <name type="scientific">Pistacia integerrima</name>
    <dbReference type="NCBI Taxonomy" id="434235"/>
    <lineage>
        <taxon>Eukaryota</taxon>
        <taxon>Viridiplantae</taxon>
        <taxon>Streptophyta</taxon>
        <taxon>Embryophyta</taxon>
        <taxon>Tracheophyta</taxon>
        <taxon>Spermatophyta</taxon>
        <taxon>Magnoliopsida</taxon>
        <taxon>eudicotyledons</taxon>
        <taxon>Gunneridae</taxon>
        <taxon>Pentapetalae</taxon>
        <taxon>rosids</taxon>
        <taxon>malvids</taxon>
        <taxon>Sapindales</taxon>
        <taxon>Anacardiaceae</taxon>
        <taxon>Pistacia</taxon>
    </lineage>
</organism>